<sequence>MIWNTKLKKETVPNGDRHNHSLNEDSHQQQPGDSGDLMFHLQAIKLMTESSNQVKPVSNFMYASSSSSNSSPPVFSSTCSTIAQESSEVNFTWSEFLFDQETFHSMKFKRIILIKN</sequence>
<dbReference type="EMBL" id="JAGKQM010000006">
    <property type="protein sequence ID" value="KAH0921875.1"/>
    <property type="molecule type" value="Genomic_DNA"/>
</dbReference>
<evidence type="ECO:0000313" key="2">
    <source>
        <dbReference type="EMBL" id="KAH0921875.1"/>
    </source>
</evidence>
<evidence type="ECO:0000256" key="1">
    <source>
        <dbReference type="SAM" id="MobiDB-lite"/>
    </source>
</evidence>
<gene>
    <name evidence="2" type="ORF">HID58_021893</name>
</gene>
<evidence type="ECO:0000313" key="3">
    <source>
        <dbReference type="Proteomes" id="UP000824890"/>
    </source>
</evidence>
<name>A0ABQ8CXN6_BRANA</name>
<feature type="region of interest" description="Disordered" evidence="1">
    <location>
        <begin position="1"/>
        <end position="34"/>
    </location>
</feature>
<organism evidence="2 3">
    <name type="scientific">Brassica napus</name>
    <name type="common">Rape</name>
    <dbReference type="NCBI Taxonomy" id="3708"/>
    <lineage>
        <taxon>Eukaryota</taxon>
        <taxon>Viridiplantae</taxon>
        <taxon>Streptophyta</taxon>
        <taxon>Embryophyta</taxon>
        <taxon>Tracheophyta</taxon>
        <taxon>Spermatophyta</taxon>
        <taxon>Magnoliopsida</taxon>
        <taxon>eudicotyledons</taxon>
        <taxon>Gunneridae</taxon>
        <taxon>Pentapetalae</taxon>
        <taxon>rosids</taxon>
        <taxon>malvids</taxon>
        <taxon>Brassicales</taxon>
        <taxon>Brassicaceae</taxon>
        <taxon>Brassiceae</taxon>
        <taxon>Brassica</taxon>
    </lineage>
</organism>
<reference evidence="2 3" key="1">
    <citation type="submission" date="2021-05" db="EMBL/GenBank/DDBJ databases">
        <title>Genome Assembly of Synthetic Allotetraploid Brassica napus Reveals Homoeologous Exchanges between Subgenomes.</title>
        <authorList>
            <person name="Davis J.T."/>
        </authorList>
    </citation>
    <scope>NUCLEOTIDE SEQUENCE [LARGE SCALE GENOMIC DNA]</scope>
    <source>
        <strain evidence="3">cv. Da-Ae</strain>
        <tissue evidence="2">Seedling</tissue>
    </source>
</reference>
<protein>
    <submittedName>
        <fullName evidence="2">Uncharacterized protein</fullName>
    </submittedName>
</protein>
<dbReference type="Proteomes" id="UP000824890">
    <property type="component" value="Unassembled WGS sequence"/>
</dbReference>
<comment type="caution">
    <text evidence="2">The sequence shown here is derived from an EMBL/GenBank/DDBJ whole genome shotgun (WGS) entry which is preliminary data.</text>
</comment>
<keyword evidence="3" id="KW-1185">Reference proteome</keyword>
<accession>A0ABQ8CXN6</accession>
<proteinExistence type="predicted"/>
<feature type="compositionally biased region" description="Basic and acidic residues" evidence="1">
    <location>
        <begin position="7"/>
        <end position="27"/>
    </location>
</feature>